<dbReference type="SMART" id="SM00342">
    <property type="entry name" value="HTH_ARAC"/>
    <property type="match status" value="1"/>
</dbReference>
<keyword evidence="1" id="KW-0805">Transcription regulation</keyword>
<accession>A0A1I4K2T7</accession>
<keyword evidence="6" id="KW-1185">Reference proteome</keyword>
<dbReference type="GO" id="GO:0000976">
    <property type="term" value="F:transcription cis-regulatory region binding"/>
    <property type="evidence" value="ECO:0007669"/>
    <property type="project" value="TreeGrafter"/>
</dbReference>
<dbReference type="Pfam" id="PF12833">
    <property type="entry name" value="HTH_18"/>
    <property type="match status" value="1"/>
</dbReference>
<keyword evidence="2 5" id="KW-0238">DNA-binding</keyword>
<dbReference type="PANTHER" id="PTHR47894">
    <property type="entry name" value="HTH-TYPE TRANSCRIPTIONAL REGULATOR GADX"/>
    <property type="match status" value="1"/>
</dbReference>
<evidence type="ECO:0000256" key="3">
    <source>
        <dbReference type="ARBA" id="ARBA00023163"/>
    </source>
</evidence>
<feature type="domain" description="HTH araC/xylS-type" evidence="4">
    <location>
        <begin position="236"/>
        <end position="334"/>
    </location>
</feature>
<evidence type="ECO:0000256" key="1">
    <source>
        <dbReference type="ARBA" id="ARBA00023015"/>
    </source>
</evidence>
<dbReference type="STRING" id="254406.SAMN04488042_1011285"/>
<keyword evidence="3" id="KW-0804">Transcription</keyword>
<dbReference type="EMBL" id="FOTQ01000001">
    <property type="protein sequence ID" value="SFL72941.1"/>
    <property type="molecule type" value="Genomic_DNA"/>
</dbReference>
<dbReference type="Pfam" id="PF12625">
    <property type="entry name" value="Arabinose_bd"/>
    <property type="match status" value="1"/>
</dbReference>
<dbReference type="PROSITE" id="PS01124">
    <property type="entry name" value="HTH_ARAC_FAMILY_2"/>
    <property type="match status" value="1"/>
</dbReference>
<reference evidence="5 6" key="1">
    <citation type="submission" date="2016-10" db="EMBL/GenBank/DDBJ databases">
        <authorList>
            <person name="de Groot N.N."/>
        </authorList>
    </citation>
    <scope>NUCLEOTIDE SEQUENCE [LARGE SCALE GENOMIC DNA]</scope>
    <source>
        <strain evidence="5 6">DSM 15283</strain>
    </source>
</reference>
<dbReference type="GO" id="GO:0005829">
    <property type="term" value="C:cytosol"/>
    <property type="evidence" value="ECO:0007669"/>
    <property type="project" value="TreeGrafter"/>
</dbReference>
<dbReference type="InterPro" id="IPR018060">
    <property type="entry name" value="HTH_AraC"/>
</dbReference>
<evidence type="ECO:0000259" key="4">
    <source>
        <dbReference type="PROSITE" id="PS01124"/>
    </source>
</evidence>
<proteinExistence type="predicted"/>
<dbReference type="InterPro" id="IPR032687">
    <property type="entry name" value="AraC-type_N"/>
</dbReference>
<evidence type="ECO:0000313" key="6">
    <source>
        <dbReference type="Proteomes" id="UP000199144"/>
    </source>
</evidence>
<sequence length="338" mass="36745">MRLNMVTIREFSHVVDLLDRFAAPEIVDGALLSAGLDRSVLKEKAGFAPYAAEGVVVEAVARSVGDRHLGARVGHAFDYSTYGAYATYVLGAPDLGSALERGRRALVLTHPGSSITFRQTGSHLVVGRDSRGLTITGHRHLDEGTVFVIGAVARHFLGSGWVPDWVEIPDEPRNCIETLERLVGAPVRVRAGPPGIAIRLSELPTLNPDVSHRQDKIALQDLAGLMGVSPVQTVADVVEHILRITFAHGDVSEESVARHLAIGPRTLQRALRREGTSFRDVRAGFAEKNARHLVARTDRPLEEISSMLGYKHPRSFRRAFKSWTGVSPSGYRANPPGA</sequence>
<dbReference type="GO" id="GO:0003700">
    <property type="term" value="F:DNA-binding transcription factor activity"/>
    <property type="evidence" value="ECO:0007669"/>
    <property type="project" value="InterPro"/>
</dbReference>
<dbReference type="AlphaFoldDB" id="A0A1I4K2T7"/>
<protein>
    <submittedName>
        <fullName evidence="5">AraC-type DNA-binding protein</fullName>
    </submittedName>
</protein>
<dbReference type="PANTHER" id="PTHR47894:SF4">
    <property type="entry name" value="HTH-TYPE TRANSCRIPTIONAL REGULATOR GADX"/>
    <property type="match status" value="1"/>
</dbReference>
<evidence type="ECO:0000256" key="2">
    <source>
        <dbReference type="ARBA" id="ARBA00023125"/>
    </source>
</evidence>
<dbReference type="Proteomes" id="UP000199144">
    <property type="component" value="Unassembled WGS sequence"/>
</dbReference>
<name>A0A1I4K2T7_9RHOB</name>
<evidence type="ECO:0000313" key="5">
    <source>
        <dbReference type="EMBL" id="SFL72941.1"/>
    </source>
</evidence>
<gene>
    <name evidence="5" type="ORF">SAMN04488042_1011285</name>
</gene>
<dbReference type="Gene3D" id="1.10.10.60">
    <property type="entry name" value="Homeodomain-like"/>
    <property type="match status" value="1"/>
</dbReference>
<dbReference type="SUPFAM" id="SSF46689">
    <property type="entry name" value="Homeodomain-like"/>
    <property type="match status" value="1"/>
</dbReference>
<dbReference type="InterPro" id="IPR009057">
    <property type="entry name" value="Homeodomain-like_sf"/>
</dbReference>
<dbReference type="OrthoDB" id="9805730at2"/>
<organism evidence="5 6">
    <name type="scientific">Shimia aestuarii</name>
    <dbReference type="NCBI Taxonomy" id="254406"/>
    <lineage>
        <taxon>Bacteria</taxon>
        <taxon>Pseudomonadati</taxon>
        <taxon>Pseudomonadota</taxon>
        <taxon>Alphaproteobacteria</taxon>
        <taxon>Rhodobacterales</taxon>
        <taxon>Roseobacteraceae</taxon>
    </lineage>
</organism>